<sequence length="365" mass="41592">MPASKRQKTGEASSVDSAGAPPESPARAEKGPKERDQKDIPPHEYICIHRPRFDVELEYVHLPNGDDQLDEDEAEEKYEEGFEAEQAMKIYMQPASEHKDRKWVMMWDAWKMYQDHQRKGMYCNPDRFSMYIYNDWHGWGLMEIMENALVEFNKELKKKGGASLRQIWVIVSALGLWLNEDELADFIGNEDGDKVKALTGLIGCALLTALEVLDSAGELKPDSQLLDIPLVISYFLEWAHDLEAYGIEDNATDWLGQAVLYFKKAGLDPNKGVASTAKRLHDLAERYEVEENGELAKGSEKDPWDWDKKLRTYKKAHGTPSIGGKRYDITKMSRAERASYAFDGKDPLADIPLKALKEDLLDFGR</sequence>
<evidence type="ECO:0008006" key="4">
    <source>
        <dbReference type="Google" id="ProtNLM"/>
    </source>
</evidence>
<accession>A0A1Y2A8N7</accession>
<name>A0A1Y2A8N7_9PLEO</name>
<reference evidence="2 3" key="1">
    <citation type="submission" date="2016-07" db="EMBL/GenBank/DDBJ databases">
        <title>Pervasive Adenine N6-methylation of Active Genes in Fungi.</title>
        <authorList>
            <consortium name="DOE Joint Genome Institute"/>
            <person name="Mondo S.J."/>
            <person name="Dannebaum R.O."/>
            <person name="Kuo R.C."/>
            <person name="Labutti K."/>
            <person name="Haridas S."/>
            <person name="Kuo A."/>
            <person name="Salamov A."/>
            <person name="Ahrendt S.R."/>
            <person name="Lipzen A."/>
            <person name="Sullivan W."/>
            <person name="Andreopoulos W.B."/>
            <person name="Clum A."/>
            <person name="Lindquist E."/>
            <person name="Daum C."/>
            <person name="Ramamoorthy G.K."/>
            <person name="Gryganskyi A."/>
            <person name="Culley D."/>
            <person name="Magnuson J.K."/>
            <person name="James T.Y."/>
            <person name="O'Malley M.A."/>
            <person name="Stajich J.E."/>
            <person name="Spatafora J.W."/>
            <person name="Visel A."/>
            <person name="Grigoriev I.V."/>
        </authorList>
    </citation>
    <scope>NUCLEOTIDE SEQUENCE [LARGE SCALE GENOMIC DNA]</scope>
    <source>
        <strain evidence="2 3">CBS 115471</strain>
    </source>
</reference>
<dbReference type="AlphaFoldDB" id="A0A1Y2A8N7"/>
<evidence type="ECO:0000313" key="3">
    <source>
        <dbReference type="Proteomes" id="UP000193144"/>
    </source>
</evidence>
<dbReference type="OrthoDB" id="10037289at2759"/>
<feature type="region of interest" description="Disordered" evidence="1">
    <location>
        <begin position="1"/>
        <end position="42"/>
    </location>
</feature>
<gene>
    <name evidence="2" type="ORF">BCR34DRAFT_553706</name>
</gene>
<feature type="compositionally biased region" description="Basic and acidic residues" evidence="1">
    <location>
        <begin position="26"/>
        <end position="42"/>
    </location>
</feature>
<comment type="caution">
    <text evidence="2">The sequence shown here is derived from an EMBL/GenBank/DDBJ whole genome shotgun (WGS) entry which is preliminary data.</text>
</comment>
<dbReference type="EMBL" id="MCFA01000005">
    <property type="protein sequence ID" value="ORY18876.1"/>
    <property type="molecule type" value="Genomic_DNA"/>
</dbReference>
<protein>
    <recommendedName>
        <fullName evidence="4">SAP domain-containing protein</fullName>
    </recommendedName>
</protein>
<proteinExistence type="predicted"/>
<evidence type="ECO:0000313" key="2">
    <source>
        <dbReference type="EMBL" id="ORY18876.1"/>
    </source>
</evidence>
<dbReference type="Proteomes" id="UP000193144">
    <property type="component" value="Unassembled WGS sequence"/>
</dbReference>
<keyword evidence="3" id="KW-1185">Reference proteome</keyword>
<evidence type="ECO:0000256" key="1">
    <source>
        <dbReference type="SAM" id="MobiDB-lite"/>
    </source>
</evidence>
<organism evidence="2 3">
    <name type="scientific">Clohesyomyces aquaticus</name>
    <dbReference type="NCBI Taxonomy" id="1231657"/>
    <lineage>
        <taxon>Eukaryota</taxon>
        <taxon>Fungi</taxon>
        <taxon>Dikarya</taxon>
        <taxon>Ascomycota</taxon>
        <taxon>Pezizomycotina</taxon>
        <taxon>Dothideomycetes</taxon>
        <taxon>Pleosporomycetidae</taxon>
        <taxon>Pleosporales</taxon>
        <taxon>Lindgomycetaceae</taxon>
        <taxon>Clohesyomyces</taxon>
    </lineage>
</organism>